<reference evidence="4" key="1">
    <citation type="journal article" date="2020" name="J. Eukaryot. Microbiol.">
        <title>De novo Sequencing, Assembly and Annotation of the Transcriptome for the Free-Living Testate Amoeba Arcella intermedia.</title>
        <authorList>
            <person name="Ribeiro G.M."/>
            <person name="Porfirio-Sousa A.L."/>
            <person name="Maurer-Alcala X.X."/>
            <person name="Katz L.A."/>
            <person name="Lahr D.J.G."/>
        </authorList>
    </citation>
    <scope>NUCLEOTIDE SEQUENCE</scope>
</reference>
<proteinExistence type="predicted"/>
<accession>A0A6B2LQA0</accession>
<dbReference type="InterPro" id="IPR018247">
    <property type="entry name" value="EF_Hand_1_Ca_BS"/>
</dbReference>
<keyword evidence="2" id="KW-0106">Calcium</keyword>
<keyword evidence="1" id="KW-0677">Repeat</keyword>
<sequence>MSKEQVEEFMQSFKLFDKNSDGIVNIAELETILRSLGQTPSKEELATMIKDVDTEGKGEISGDQFLVMMATKMQETIDPIEACFGAFDKNKDRRIDATELQAVMESLGEKLTLEEIKVMIRALAAPGEDHVTFDTFAKLAKSQQKI</sequence>
<dbReference type="AlphaFoldDB" id="A0A6B2LQA0"/>
<dbReference type="InterPro" id="IPR011992">
    <property type="entry name" value="EF-hand-dom_pair"/>
</dbReference>
<name>A0A6B2LQA0_9EUKA</name>
<evidence type="ECO:0000256" key="2">
    <source>
        <dbReference type="ARBA" id="ARBA00022837"/>
    </source>
</evidence>
<dbReference type="SUPFAM" id="SSF47473">
    <property type="entry name" value="EF-hand"/>
    <property type="match status" value="1"/>
</dbReference>
<dbReference type="InterPro" id="IPR050230">
    <property type="entry name" value="CALM/Myosin/TropC-like"/>
</dbReference>
<dbReference type="Gene3D" id="1.10.238.10">
    <property type="entry name" value="EF-hand"/>
    <property type="match status" value="2"/>
</dbReference>
<feature type="domain" description="EF-hand" evidence="3">
    <location>
        <begin position="40"/>
        <end position="74"/>
    </location>
</feature>
<evidence type="ECO:0000256" key="1">
    <source>
        <dbReference type="ARBA" id="ARBA00022737"/>
    </source>
</evidence>
<organism evidence="4">
    <name type="scientific">Arcella intermedia</name>
    <dbReference type="NCBI Taxonomy" id="1963864"/>
    <lineage>
        <taxon>Eukaryota</taxon>
        <taxon>Amoebozoa</taxon>
        <taxon>Tubulinea</taxon>
        <taxon>Elardia</taxon>
        <taxon>Arcellinida</taxon>
        <taxon>Sphaerothecina</taxon>
        <taxon>Arcellidae</taxon>
        <taxon>Arcella</taxon>
    </lineage>
</organism>
<dbReference type="PROSITE" id="PS00018">
    <property type="entry name" value="EF_HAND_1"/>
    <property type="match status" value="2"/>
</dbReference>
<dbReference type="EMBL" id="GIBP01009919">
    <property type="protein sequence ID" value="NDV38888.1"/>
    <property type="molecule type" value="Transcribed_RNA"/>
</dbReference>
<protein>
    <recommendedName>
        <fullName evidence="3">EF-hand domain-containing protein</fullName>
    </recommendedName>
</protein>
<dbReference type="FunFam" id="1.10.238.10:FF:000178">
    <property type="entry name" value="Calmodulin-2 A"/>
    <property type="match status" value="1"/>
</dbReference>
<feature type="domain" description="EF-hand" evidence="3">
    <location>
        <begin position="4"/>
        <end position="39"/>
    </location>
</feature>
<dbReference type="PANTHER" id="PTHR23048">
    <property type="entry name" value="MYOSIN LIGHT CHAIN 1, 3"/>
    <property type="match status" value="1"/>
</dbReference>
<feature type="domain" description="EF-hand" evidence="3">
    <location>
        <begin position="75"/>
        <end position="110"/>
    </location>
</feature>
<dbReference type="GO" id="GO:0016460">
    <property type="term" value="C:myosin II complex"/>
    <property type="evidence" value="ECO:0007669"/>
    <property type="project" value="TreeGrafter"/>
</dbReference>
<dbReference type="InterPro" id="IPR002048">
    <property type="entry name" value="EF_hand_dom"/>
</dbReference>
<evidence type="ECO:0000259" key="3">
    <source>
        <dbReference type="PROSITE" id="PS50222"/>
    </source>
</evidence>
<dbReference type="GO" id="GO:0005509">
    <property type="term" value="F:calcium ion binding"/>
    <property type="evidence" value="ECO:0007669"/>
    <property type="project" value="InterPro"/>
</dbReference>
<dbReference type="PANTHER" id="PTHR23048:SF0">
    <property type="entry name" value="CALMODULIN LIKE 3"/>
    <property type="match status" value="1"/>
</dbReference>
<dbReference type="PROSITE" id="PS50222">
    <property type="entry name" value="EF_HAND_2"/>
    <property type="match status" value="3"/>
</dbReference>
<dbReference type="CDD" id="cd00051">
    <property type="entry name" value="EFh"/>
    <property type="match status" value="1"/>
</dbReference>
<dbReference type="Pfam" id="PF13499">
    <property type="entry name" value="EF-hand_7"/>
    <property type="match status" value="2"/>
</dbReference>
<dbReference type="SMART" id="SM00054">
    <property type="entry name" value="EFh"/>
    <property type="match status" value="3"/>
</dbReference>
<evidence type="ECO:0000313" key="4">
    <source>
        <dbReference type="EMBL" id="NDV38888.1"/>
    </source>
</evidence>